<dbReference type="EMBL" id="MLYV02001248">
    <property type="protein sequence ID" value="PSR71697.1"/>
    <property type="molecule type" value="Genomic_DNA"/>
</dbReference>
<evidence type="ECO:0000256" key="3">
    <source>
        <dbReference type="ARBA" id="ARBA00022833"/>
    </source>
</evidence>
<organism evidence="6 7">
    <name type="scientific">Hermanssonia centrifuga</name>
    <dbReference type="NCBI Taxonomy" id="98765"/>
    <lineage>
        <taxon>Eukaryota</taxon>
        <taxon>Fungi</taxon>
        <taxon>Dikarya</taxon>
        <taxon>Basidiomycota</taxon>
        <taxon>Agaricomycotina</taxon>
        <taxon>Agaricomycetes</taxon>
        <taxon>Polyporales</taxon>
        <taxon>Meruliaceae</taxon>
        <taxon>Hermanssonia</taxon>
    </lineage>
</organism>
<dbReference type="OrthoDB" id="4851849at2759"/>
<evidence type="ECO:0000313" key="7">
    <source>
        <dbReference type="Proteomes" id="UP000186601"/>
    </source>
</evidence>
<protein>
    <recommendedName>
        <fullName evidence="5">MYND-type domain-containing protein</fullName>
    </recommendedName>
</protein>
<evidence type="ECO:0000259" key="5">
    <source>
        <dbReference type="PROSITE" id="PS50865"/>
    </source>
</evidence>
<dbReference type="InterPro" id="IPR002893">
    <property type="entry name" value="Znf_MYND"/>
</dbReference>
<reference evidence="6 7" key="1">
    <citation type="submission" date="2018-02" db="EMBL/GenBank/DDBJ databases">
        <title>Genome sequence of the basidiomycete white-rot fungus Phlebia centrifuga.</title>
        <authorList>
            <person name="Granchi Z."/>
            <person name="Peng M."/>
            <person name="de Vries R.P."/>
            <person name="Hilden K."/>
            <person name="Makela M.R."/>
            <person name="Grigoriev I."/>
            <person name="Riley R."/>
        </authorList>
    </citation>
    <scope>NUCLEOTIDE SEQUENCE [LARGE SCALE GENOMIC DNA]</scope>
    <source>
        <strain evidence="6 7">FBCC195</strain>
    </source>
</reference>
<name>A0A2R6NH29_9APHY</name>
<evidence type="ECO:0000256" key="4">
    <source>
        <dbReference type="PROSITE-ProRule" id="PRU00134"/>
    </source>
</evidence>
<gene>
    <name evidence="6" type="ORF">PHLCEN_2v12427</name>
</gene>
<dbReference type="Gene3D" id="6.10.140.2220">
    <property type="match status" value="1"/>
</dbReference>
<comment type="caution">
    <text evidence="6">The sequence shown here is derived from an EMBL/GenBank/DDBJ whole genome shotgun (WGS) entry which is preliminary data.</text>
</comment>
<evidence type="ECO:0000256" key="1">
    <source>
        <dbReference type="ARBA" id="ARBA00022723"/>
    </source>
</evidence>
<keyword evidence="7" id="KW-1185">Reference proteome</keyword>
<dbReference type="AlphaFoldDB" id="A0A2R6NH29"/>
<evidence type="ECO:0000256" key="2">
    <source>
        <dbReference type="ARBA" id="ARBA00022771"/>
    </source>
</evidence>
<sequence length="389" mass="45419">MDSDSESDPRACHLPSCRQPESKKRCTGCHEVLYCDAKCQKADWPTHKLDCVITTAHHLTHAVYRDLLPQDQQTLSDYGFTKALTAENQSKLFGLYVGLIKFHDIKPHILHEWRIDGTLVRHIKEMYEAIPEGSRGGCYPWFLENQYVLDSSLKPPSPEDYIDTHQRRAWTFIGGSETDTGERIIAQVKTWPENKARCYELYGLLLARWHPSPEHDLWLPFGFCVTSEVSEMRLGGLYMDLIRKCTFEEFHTAFEESKLIALMDSKGFRQERLGFRDLESVLKTSPHRHFSVWTLKQLVYSEERGPGRTRFVFVDYGFMNCADEMERADLKRVYKEYFETWSLGEPLKLHEACIKGKIYEHVSGVVKRLKKDVNKYKRLMKNMYPLSDL</sequence>
<feature type="domain" description="MYND-type" evidence="5">
    <location>
        <begin position="14"/>
        <end position="51"/>
    </location>
</feature>
<dbReference type="Proteomes" id="UP000186601">
    <property type="component" value="Unassembled WGS sequence"/>
</dbReference>
<dbReference type="SUPFAM" id="SSF144232">
    <property type="entry name" value="HIT/MYND zinc finger-like"/>
    <property type="match status" value="1"/>
</dbReference>
<dbReference type="Pfam" id="PF01753">
    <property type="entry name" value="zf-MYND"/>
    <property type="match status" value="1"/>
</dbReference>
<keyword evidence="1" id="KW-0479">Metal-binding</keyword>
<proteinExistence type="predicted"/>
<keyword evidence="3" id="KW-0862">Zinc</keyword>
<dbReference type="STRING" id="98765.A0A2R6NH29"/>
<accession>A0A2R6NH29</accession>
<evidence type="ECO:0000313" key="6">
    <source>
        <dbReference type="EMBL" id="PSR71697.1"/>
    </source>
</evidence>
<keyword evidence="2 4" id="KW-0863">Zinc-finger</keyword>
<dbReference type="PROSITE" id="PS50865">
    <property type="entry name" value="ZF_MYND_2"/>
    <property type="match status" value="1"/>
</dbReference>
<dbReference type="GO" id="GO:0008270">
    <property type="term" value="F:zinc ion binding"/>
    <property type="evidence" value="ECO:0007669"/>
    <property type="project" value="UniProtKB-KW"/>
</dbReference>